<keyword evidence="2" id="KW-1185">Reference proteome</keyword>
<evidence type="ECO:0000313" key="2">
    <source>
        <dbReference type="Proteomes" id="UP000621540"/>
    </source>
</evidence>
<dbReference type="RefSeq" id="WP_186981646.1">
    <property type="nucleotide sequence ID" value="NZ_JACOQH010000002.1"/>
</dbReference>
<comment type="caution">
    <text evidence="1">The sequence shown here is derived from an EMBL/GenBank/DDBJ whole genome shotgun (WGS) entry which is preliminary data.</text>
</comment>
<dbReference type="Proteomes" id="UP000621540">
    <property type="component" value="Unassembled WGS sequence"/>
</dbReference>
<evidence type="ECO:0000313" key="1">
    <source>
        <dbReference type="EMBL" id="MBC5753014.1"/>
    </source>
</evidence>
<accession>A0ABR7I7X8</accession>
<name>A0ABR7I7X8_9FIRM</name>
<sequence>MGAKIAYVSNVDYGKGMVRVAYAGSDKVSKNIPYIANGEYRMPKKGELVFVIEGDGGTVALGTMHNELNPPEKSGKGIYYKRFNDSCAVTATENDIIFELGEKSVALSKVAGLLEGD</sequence>
<reference evidence="1 2" key="1">
    <citation type="submission" date="2020-08" db="EMBL/GenBank/DDBJ databases">
        <title>Genome public.</title>
        <authorList>
            <person name="Liu C."/>
            <person name="Sun Q."/>
        </authorList>
    </citation>
    <scope>NUCLEOTIDE SEQUENCE [LARGE SCALE GENOMIC DNA]</scope>
    <source>
        <strain evidence="1 2">BX0805</strain>
    </source>
</reference>
<dbReference type="EMBL" id="JACOQH010000002">
    <property type="protein sequence ID" value="MBC5753014.1"/>
    <property type="molecule type" value="Genomic_DNA"/>
</dbReference>
<organism evidence="1 2">
    <name type="scientific">Roseburia yibonii</name>
    <dbReference type="NCBI Taxonomy" id="2763063"/>
    <lineage>
        <taxon>Bacteria</taxon>
        <taxon>Bacillati</taxon>
        <taxon>Bacillota</taxon>
        <taxon>Clostridia</taxon>
        <taxon>Lachnospirales</taxon>
        <taxon>Lachnospiraceae</taxon>
        <taxon>Roseburia</taxon>
    </lineage>
</organism>
<proteinExistence type="predicted"/>
<protein>
    <submittedName>
        <fullName evidence="1">Uncharacterized protein</fullName>
    </submittedName>
</protein>
<gene>
    <name evidence="1" type="ORF">H8Z76_03065</name>
</gene>